<evidence type="ECO:0000256" key="1">
    <source>
        <dbReference type="ARBA" id="ARBA00006484"/>
    </source>
</evidence>
<dbReference type="PANTHER" id="PTHR44196:SF1">
    <property type="entry name" value="DEHYDROGENASE_REDUCTASE SDR FAMILY MEMBER 7B"/>
    <property type="match status" value="1"/>
</dbReference>
<comment type="similarity">
    <text evidence="1">Belongs to the short-chain dehydrogenases/reductases (SDR) family.</text>
</comment>
<evidence type="ECO:0000313" key="4">
    <source>
        <dbReference type="EMBL" id="TYB77654.1"/>
    </source>
</evidence>
<dbReference type="GO" id="GO:0016491">
    <property type="term" value="F:oxidoreductase activity"/>
    <property type="evidence" value="ECO:0007669"/>
    <property type="project" value="UniProtKB-KW"/>
</dbReference>
<keyword evidence="5" id="KW-1185">Reference proteome</keyword>
<dbReference type="EMBL" id="VSIY01000015">
    <property type="protein sequence ID" value="TYB77654.1"/>
    <property type="molecule type" value="Genomic_DNA"/>
</dbReference>
<keyword evidence="2" id="KW-0560">Oxidoreductase</keyword>
<organism evidence="4 5">
    <name type="scientific">Maritimibacter fusiformis</name>
    <dbReference type="NCBI Taxonomy" id="2603819"/>
    <lineage>
        <taxon>Bacteria</taxon>
        <taxon>Pseudomonadati</taxon>
        <taxon>Pseudomonadota</taxon>
        <taxon>Alphaproteobacteria</taxon>
        <taxon>Rhodobacterales</taxon>
        <taxon>Roseobacteraceae</taxon>
        <taxon>Maritimibacter</taxon>
    </lineage>
</organism>
<dbReference type="Pfam" id="PF00106">
    <property type="entry name" value="adh_short"/>
    <property type="match status" value="1"/>
</dbReference>
<evidence type="ECO:0000313" key="5">
    <source>
        <dbReference type="Proteomes" id="UP000322080"/>
    </source>
</evidence>
<sequence>MPDLKGRRYWLVGASEGLGRALAHALDREGARLVVSARSGDRIEGLAGELTDAVAVPVDVTDPASVKTALDEAGEIDGLIFSAGAYDPVDAKDWQAEAVRTMAEVNFVGGLNVVGAVLPSMIARKTGHIALIGSLSGFRGLPGAVGYGASKAGLMHLAENLKIDLRGTGISVQRMNPGFIRTRLTEKNDFKMPQIMEPEDAAARVVAAMKSGRFSTSFPAPFSWLFTLGQHLPLGLFHRIF</sequence>
<feature type="domain" description="Ketoreductase" evidence="3">
    <location>
        <begin position="7"/>
        <end position="183"/>
    </location>
</feature>
<dbReference type="InterPro" id="IPR036291">
    <property type="entry name" value="NAD(P)-bd_dom_sf"/>
</dbReference>
<accession>A0A5D0RAN8</accession>
<dbReference type="AlphaFoldDB" id="A0A5D0RAN8"/>
<gene>
    <name evidence="4" type="ORF">FVF75_15460</name>
</gene>
<comment type="caution">
    <text evidence="4">The sequence shown here is derived from an EMBL/GenBank/DDBJ whole genome shotgun (WGS) entry which is preliminary data.</text>
</comment>
<dbReference type="Proteomes" id="UP000322080">
    <property type="component" value="Unassembled WGS sequence"/>
</dbReference>
<reference evidence="4 5" key="1">
    <citation type="submission" date="2019-08" db="EMBL/GenBank/DDBJ databases">
        <title>Identification of a novel species of the genus Boseongicola.</title>
        <authorList>
            <person name="Zhang X.-Q."/>
        </authorList>
    </citation>
    <scope>NUCLEOTIDE SEQUENCE [LARGE SCALE GENOMIC DNA]</scope>
    <source>
        <strain evidence="4 5">HY14</strain>
    </source>
</reference>
<dbReference type="GO" id="GO:0016020">
    <property type="term" value="C:membrane"/>
    <property type="evidence" value="ECO:0007669"/>
    <property type="project" value="TreeGrafter"/>
</dbReference>
<dbReference type="Gene3D" id="3.40.50.720">
    <property type="entry name" value="NAD(P)-binding Rossmann-like Domain"/>
    <property type="match status" value="1"/>
</dbReference>
<dbReference type="PRINTS" id="PR00081">
    <property type="entry name" value="GDHRDH"/>
</dbReference>
<dbReference type="RefSeq" id="WP_148379628.1">
    <property type="nucleotide sequence ID" value="NZ_VSIY01000015.1"/>
</dbReference>
<name>A0A5D0RAN8_9RHOB</name>
<dbReference type="InterPro" id="IPR057326">
    <property type="entry name" value="KR_dom"/>
</dbReference>
<dbReference type="SMART" id="SM00822">
    <property type="entry name" value="PKS_KR"/>
    <property type="match status" value="1"/>
</dbReference>
<evidence type="ECO:0000259" key="3">
    <source>
        <dbReference type="SMART" id="SM00822"/>
    </source>
</evidence>
<dbReference type="PANTHER" id="PTHR44196">
    <property type="entry name" value="DEHYDROGENASE/REDUCTASE SDR FAMILY MEMBER 7B"/>
    <property type="match status" value="1"/>
</dbReference>
<proteinExistence type="inferred from homology"/>
<protein>
    <submittedName>
        <fullName evidence="4">SDR family NAD(P)-dependent oxidoreductase</fullName>
    </submittedName>
</protein>
<dbReference type="SUPFAM" id="SSF51735">
    <property type="entry name" value="NAD(P)-binding Rossmann-fold domains"/>
    <property type="match status" value="1"/>
</dbReference>
<evidence type="ECO:0000256" key="2">
    <source>
        <dbReference type="ARBA" id="ARBA00023002"/>
    </source>
</evidence>
<dbReference type="InterPro" id="IPR002347">
    <property type="entry name" value="SDR_fam"/>
</dbReference>